<dbReference type="Pfam" id="PF00069">
    <property type="entry name" value="Pkinase"/>
    <property type="match status" value="1"/>
</dbReference>
<comment type="catalytic activity">
    <reaction evidence="8">
        <text>L-seryl-[protein] + ATP = O-phospho-L-seryl-[protein] + ADP + H(+)</text>
        <dbReference type="Rhea" id="RHEA:17989"/>
        <dbReference type="Rhea" id="RHEA-COMP:9863"/>
        <dbReference type="Rhea" id="RHEA-COMP:11604"/>
        <dbReference type="ChEBI" id="CHEBI:15378"/>
        <dbReference type="ChEBI" id="CHEBI:29999"/>
        <dbReference type="ChEBI" id="CHEBI:30616"/>
        <dbReference type="ChEBI" id="CHEBI:83421"/>
        <dbReference type="ChEBI" id="CHEBI:456216"/>
        <dbReference type="EC" id="2.7.11.1"/>
    </reaction>
</comment>
<sequence>MNKLPGDVIKFIRKKEYTFQKKIGQGGTGKTILVKDEVTDINFVCKKYSPYDITNKNQYFNRFIDEIKIMYLLSHPNIVRIYNYFLYPENTTGYILMEHIEGETIDNYLLFQGNDIFEKIFIQLIEGFKYLEKNNVLHRDIRNENILVTNEGIVKIIDFGFGKKIECESKEKASILLNWPVSDFPEEIYNYKYDHQTEVYFVGKLFNKILEMNFIEDFRYQHIIDKMIISNPYKRINSFSQVLECLSQDIFQEIDFTDTEKSIYVSFTDKLISHMNFMIDKFIPVTEPEEVVNSLEKVIKDSLIEDILQDNSRLIACFINNDYNYTTSKDINVKIIRDFYSFFKKLTKTKQKIVLSNINTRLKVVKIKYNDDEIPF</sequence>
<evidence type="ECO:0000256" key="7">
    <source>
        <dbReference type="ARBA" id="ARBA00047899"/>
    </source>
</evidence>
<protein>
    <recommendedName>
        <fullName evidence="1">non-specific serine/threonine protein kinase</fullName>
        <ecNumber evidence="1">2.7.11.1</ecNumber>
    </recommendedName>
</protein>
<evidence type="ECO:0000256" key="5">
    <source>
        <dbReference type="ARBA" id="ARBA00022777"/>
    </source>
</evidence>
<evidence type="ECO:0000313" key="12">
    <source>
        <dbReference type="Proteomes" id="UP001079657"/>
    </source>
</evidence>
<dbReference type="PROSITE" id="PS50011">
    <property type="entry name" value="PROTEIN_KINASE_DOM"/>
    <property type="match status" value="1"/>
</dbReference>
<dbReference type="RefSeq" id="WP_268049441.1">
    <property type="nucleotide sequence ID" value="NZ_JAPQES010000002.1"/>
</dbReference>
<reference evidence="11" key="1">
    <citation type="submission" date="2022-12" db="EMBL/GenBank/DDBJ databases">
        <authorList>
            <person name="Wang J."/>
        </authorList>
    </citation>
    <scope>NUCLEOTIDE SEQUENCE</scope>
    <source>
        <strain evidence="11">HY-42-06</strain>
    </source>
</reference>
<name>A0ABT4CR09_9CLOT</name>
<evidence type="ECO:0000256" key="9">
    <source>
        <dbReference type="PROSITE-ProRule" id="PRU10141"/>
    </source>
</evidence>
<keyword evidence="6 9" id="KW-0067">ATP-binding</keyword>
<dbReference type="InterPro" id="IPR011009">
    <property type="entry name" value="Kinase-like_dom_sf"/>
</dbReference>
<keyword evidence="5 11" id="KW-0418">Kinase</keyword>
<comment type="catalytic activity">
    <reaction evidence="7">
        <text>L-threonyl-[protein] + ATP = O-phospho-L-threonyl-[protein] + ADP + H(+)</text>
        <dbReference type="Rhea" id="RHEA:46608"/>
        <dbReference type="Rhea" id="RHEA-COMP:11060"/>
        <dbReference type="Rhea" id="RHEA-COMP:11605"/>
        <dbReference type="ChEBI" id="CHEBI:15378"/>
        <dbReference type="ChEBI" id="CHEBI:30013"/>
        <dbReference type="ChEBI" id="CHEBI:30616"/>
        <dbReference type="ChEBI" id="CHEBI:61977"/>
        <dbReference type="ChEBI" id="CHEBI:456216"/>
        <dbReference type="EC" id="2.7.11.1"/>
    </reaction>
</comment>
<dbReference type="InterPro" id="IPR020635">
    <property type="entry name" value="Tyr_kinase_cat_dom"/>
</dbReference>
<dbReference type="GO" id="GO:0016301">
    <property type="term" value="F:kinase activity"/>
    <property type="evidence" value="ECO:0007669"/>
    <property type="project" value="UniProtKB-KW"/>
</dbReference>
<evidence type="ECO:0000256" key="8">
    <source>
        <dbReference type="ARBA" id="ARBA00048679"/>
    </source>
</evidence>
<accession>A0ABT4CR09</accession>
<comment type="caution">
    <text evidence="11">The sequence shown here is derived from an EMBL/GenBank/DDBJ whole genome shotgun (WGS) entry which is preliminary data.</text>
</comment>
<evidence type="ECO:0000313" key="11">
    <source>
        <dbReference type="EMBL" id="MCY6370661.1"/>
    </source>
</evidence>
<dbReference type="PANTHER" id="PTHR24361:SF433">
    <property type="entry name" value="PROTEIN KINASE DOMAIN-CONTAINING PROTEIN"/>
    <property type="match status" value="1"/>
</dbReference>
<dbReference type="SUPFAM" id="SSF56112">
    <property type="entry name" value="Protein kinase-like (PK-like)"/>
    <property type="match status" value="1"/>
</dbReference>
<proteinExistence type="predicted"/>
<dbReference type="SMART" id="SM00219">
    <property type="entry name" value="TyrKc"/>
    <property type="match status" value="1"/>
</dbReference>
<dbReference type="PROSITE" id="PS00109">
    <property type="entry name" value="PROTEIN_KINASE_TYR"/>
    <property type="match status" value="1"/>
</dbReference>
<dbReference type="InterPro" id="IPR008266">
    <property type="entry name" value="Tyr_kinase_AS"/>
</dbReference>
<dbReference type="PROSITE" id="PS00107">
    <property type="entry name" value="PROTEIN_KINASE_ATP"/>
    <property type="match status" value="1"/>
</dbReference>
<evidence type="ECO:0000256" key="4">
    <source>
        <dbReference type="ARBA" id="ARBA00022741"/>
    </source>
</evidence>
<dbReference type="EMBL" id="JAPQES010000002">
    <property type="protein sequence ID" value="MCY6370661.1"/>
    <property type="molecule type" value="Genomic_DNA"/>
</dbReference>
<feature type="domain" description="Protein kinase" evidence="10">
    <location>
        <begin position="17"/>
        <end position="304"/>
    </location>
</feature>
<gene>
    <name evidence="11" type="ORF">OXH55_08455</name>
</gene>
<keyword evidence="12" id="KW-1185">Reference proteome</keyword>
<feature type="binding site" evidence="9">
    <location>
        <position position="46"/>
    </location>
    <ligand>
        <name>ATP</name>
        <dbReference type="ChEBI" id="CHEBI:30616"/>
    </ligand>
</feature>
<dbReference type="InterPro" id="IPR053235">
    <property type="entry name" value="Ser_Thr_kinase"/>
</dbReference>
<dbReference type="Proteomes" id="UP001079657">
    <property type="component" value="Unassembled WGS sequence"/>
</dbReference>
<keyword evidence="2" id="KW-0723">Serine/threonine-protein kinase</keyword>
<evidence type="ECO:0000256" key="1">
    <source>
        <dbReference type="ARBA" id="ARBA00012513"/>
    </source>
</evidence>
<evidence type="ECO:0000256" key="6">
    <source>
        <dbReference type="ARBA" id="ARBA00022840"/>
    </source>
</evidence>
<dbReference type="PANTHER" id="PTHR24361">
    <property type="entry name" value="MITOGEN-ACTIVATED KINASE KINASE KINASE"/>
    <property type="match status" value="1"/>
</dbReference>
<organism evidence="11 12">
    <name type="scientific">Clostridium ganghwense</name>
    <dbReference type="NCBI Taxonomy" id="312089"/>
    <lineage>
        <taxon>Bacteria</taxon>
        <taxon>Bacillati</taxon>
        <taxon>Bacillota</taxon>
        <taxon>Clostridia</taxon>
        <taxon>Eubacteriales</taxon>
        <taxon>Clostridiaceae</taxon>
        <taxon>Clostridium</taxon>
    </lineage>
</organism>
<dbReference type="InterPro" id="IPR017441">
    <property type="entry name" value="Protein_kinase_ATP_BS"/>
</dbReference>
<dbReference type="EC" id="2.7.11.1" evidence="1"/>
<dbReference type="CDD" id="cd00180">
    <property type="entry name" value="PKc"/>
    <property type="match status" value="1"/>
</dbReference>
<evidence type="ECO:0000256" key="2">
    <source>
        <dbReference type="ARBA" id="ARBA00022527"/>
    </source>
</evidence>
<keyword evidence="3" id="KW-0808">Transferase</keyword>
<evidence type="ECO:0000259" key="10">
    <source>
        <dbReference type="PROSITE" id="PS50011"/>
    </source>
</evidence>
<dbReference type="Gene3D" id="1.10.510.10">
    <property type="entry name" value="Transferase(Phosphotransferase) domain 1"/>
    <property type="match status" value="1"/>
</dbReference>
<dbReference type="InterPro" id="IPR000719">
    <property type="entry name" value="Prot_kinase_dom"/>
</dbReference>
<evidence type="ECO:0000256" key="3">
    <source>
        <dbReference type="ARBA" id="ARBA00022679"/>
    </source>
</evidence>
<keyword evidence="4 9" id="KW-0547">Nucleotide-binding</keyword>